<gene>
    <name evidence="1" type="ORF">MSG28_003203</name>
</gene>
<proteinExistence type="predicted"/>
<dbReference type="Proteomes" id="UP001064048">
    <property type="component" value="Chromosome 5"/>
</dbReference>
<evidence type="ECO:0000313" key="1">
    <source>
        <dbReference type="EMBL" id="KAI8434671.1"/>
    </source>
</evidence>
<keyword evidence="2" id="KW-1185">Reference proteome</keyword>
<reference evidence="1 2" key="1">
    <citation type="journal article" date="2022" name="Genome Biol. Evol.">
        <title>The Spruce Budworm Genome: Reconstructing the Evolutionary History of Antifreeze Proteins.</title>
        <authorList>
            <person name="Beliveau C."/>
            <person name="Gagne P."/>
            <person name="Picq S."/>
            <person name="Vernygora O."/>
            <person name="Keeling C.I."/>
            <person name="Pinkney K."/>
            <person name="Doucet D."/>
            <person name="Wen F."/>
            <person name="Johnston J.S."/>
            <person name="Maaroufi H."/>
            <person name="Boyle B."/>
            <person name="Laroche J."/>
            <person name="Dewar K."/>
            <person name="Juretic N."/>
            <person name="Blackburn G."/>
            <person name="Nisole A."/>
            <person name="Brunet B."/>
            <person name="Brandao M."/>
            <person name="Lumley L."/>
            <person name="Duan J."/>
            <person name="Quan G."/>
            <person name="Lucarotti C.J."/>
            <person name="Roe A.D."/>
            <person name="Sperling F.A.H."/>
            <person name="Levesque R.C."/>
            <person name="Cusson M."/>
        </authorList>
    </citation>
    <scope>NUCLEOTIDE SEQUENCE [LARGE SCALE GENOMIC DNA]</scope>
    <source>
        <strain evidence="1">Glfc:IPQL:Cfum</strain>
    </source>
</reference>
<organism evidence="1 2">
    <name type="scientific">Choristoneura fumiferana</name>
    <name type="common">Spruce budworm moth</name>
    <name type="synonym">Archips fumiferana</name>
    <dbReference type="NCBI Taxonomy" id="7141"/>
    <lineage>
        <taxon>Eukaryota</taxon>
        <taxon>Metazoa</taxon>
        <taxon>Ecdysozoa</taxon>
        <taxon>Arthropoda</taxon>
        <taxon>Hexapoda</taxon>
        <taxon>Insecta</taxon>
        <taxon>Pterygota</taxon>
        <taxon>Neoptera</taxon>
        <taxon>Endopterygota</taxon>
        <taxon>Lepidoptera</taxon>
        <taxon>Glossata</taxon>
        <taxon>Ditrysia</taxon>
        <taxon>Tortricoidea</taxon>
        <taxon>Tortricidae</taxon>
        <taxon>Tortricinae</taxon>
        <taxon>Choristoneura</taxon>
    </lineage>
</organism>
<name>A0ACC0KF29_CHOFU</name>
<dbReference type="EMBL" id="CM046105">
    <property type="protein sequence ID" value="KAI8434671.1"/>
    <property type="molecule type" value="Genomic_DNA"/>
</dbReference>
<accession>A0ACC0KF29</accession>
<comment type="caution">
    <text evidence="1">The sequence shown here is derived from an EMBL/GenBank/DDBJ whole genome shotgun (WGS) entry which is preliminary data.</text>
</comment>
<sequence>MAKSFIPPSSTVAKPPRGSNGTGLATSATFTQRGRRPGRSSAREHLDGVYVALVPPQRDWAGCILVPRQRASALRPDSPTGLISLLNISIRSILVDLCCYIFLKIFILNAGQRAQNQAEELCRKLCALNNLLVRCAEAAACARCAAALARRLRAAPLRVRLLSSLTVQMALLADILAFVANYTIVLLQFNHVV</sequence>
<evidence type="ECO:0000313" key="2">
    <source>
        <dbReference type="Proteomes" id="UP001064048"/>
    </source>
</evidence>
<protein>
    <submittedName>
        <fullName evidence="1">Uncharacterized protein</fullName>
    </submittedName>
</protein>